<name>A0A835HRU6_9MAGN</name>
<evidence type="ECO:0000313" key="2">
    <source>
        <dbReference type="EMBL" id="KAF9603726.1"/>
    </source>
</evidence>
<reference evidence="2 3" key="1">
    <citation type="submission" date="2020-10" db="EMBL/GenBank/DDBJ databases">
        <title>The Coptis chinensis genome and diversification of protoberbering-type alkaloids.</title>
        <authorList>
            <person name="Wang B."/>
            <person name="Shu S."/>
            <person name="Song C."/>
            <person name="Liu Y."/>
        </authorList>
    </citation>
    <scope>NUCLEOTIDE SEQUENCE [LARGE SCALE GENOMIC DNA]</scope>
    <source>
        <strain evidence="2">HL-2020</strain>
        <tissue evidence="2">Leaf</tissue>
    </source>
</reference>
<protein>
    <submittedName>
        <fullName evidence="2">Uncharacterized protein</fullName>
    </submittedName>
</protein>
<dbReference type="InterPro" id="IPR006917">
    <property type="entry name" value="SOUL_heme-bd"/>
</dbReference>
<accession>A0A835HRU6</accession>
<dbReference type="PANTHER" id="PTHR11220:SF1">
    <property type="entry name" value="HEME-BINDING PROTEIN 2"/>
    <property type="match status" value="1"/>
</dbReference>
<comment type="caution">
    <text evidence="2">The sequence shown here is derived from an EMBL/GenBank/DDBJ whole genome shotgun (WGS) entry which is preliminary data.</text>
</comment>
<dbReference type="SUPFAM" id="SSF55136">
    <property type="entry name" value="Probable bacterial effector-binding domain"/>
    <property type="match status" value="1"/>
</dbReference>
<dbReference type="Pfam" id="PF04832">
    <property type="entry name" value="SOUL"/>
    <property type="match status" value="1"/>
</dbReference>
<dbReference type="EMBL" id="JADFTS010000006">
    <property type="protein sequence ID" value="KAF9603726.1"/>
    <property type="molecule type" value="Genomic_DNA"/>
</dbReference>
<comment type="similarity">
    <text evidence="1">Belongs to the HEBP family.</text>
</comment>
<gene>
    <name evidence="2" type="ORF">IFM89_037572</name>
</gene>
<sequence length="106" mass="11989">MSAVRDISFEKAPKLGSHRLFHYIQGANLNNSQVSMTIPVSTSIVADSGPFHSSTYFVRFYLPSESFQQRNSQFEQVSMGKLDLWWEISFRFLPSSSIILHSGNGL</sequence>
<evidence type="ECO:0000313" key="3">
    <source>
        <dbReference type="Proteomes" id="UP000631114"/>
    </source>
</evidence>
<keyword evidence="3" id="KW-1185">Reference proteome</keyword>
<dbReference type="OrthoDB" id="6424451at2759"/>
<dbReference type="AlphaFoldDB" id="A0A835HRU6"/>
<dbReference type="InterPro" id="IPR011256">
    <property type="entry name" value="Reg_factor_effector_dom_sf"/>
</dbReference>
<evidence type="ECO:0000256" key="1">
    <source>
        <dbReference type="ARBA" id="ARBA00009817"/>
    </source>
</evidence>
<proteinExistence type="inferred from homology"/>
<dbReference type="Proteomes" id="UP000631114">
    <property type="component" value="Unassembled WGS sequence"/>
</dbReference>
<dbReference type="PANTHER" id="PTHR11220">
    <property type="entry name" value="HEME-BINDING PROTEIN-RELATED"/>
    <property type="match status" value="1"/>
</dbReference>
<dbReference type="Gene3D" id="3.20.80.10">
    <property type="entry name" value="Regulatory factor, effector binding domain"/>
    <property type="match status" value="1"/>
</dbReference>
<organism evidence="2 3">
    <name type="scientific">Coptis chinensis</name>
    <dbReference type="NCBI Taxonomy" id="261450"/>
    <lineage>
        <taxon>Eukaryota</taxon>
        <taxon>Viridiplantae</taxon>
        <taxon>Streptophyta</taxon>
        <taxon>Embryophyta</taxon>
        <taxon>Tracheophyta</taxon>
        <taxon>Spermatophyta</taxon>
        <taxon>Magnoliopsida</taxon>
        <taxon>Ranunculales</taxon>
        <taxon>Ranunculaceae</taxon>
        <taxon>Coptidoideae</taxon>
        <taxon>Coptis</taxon>
    </lineage>
</organism>